<proteinExistence type="predicted"/>
<dbReference type="RefSeq" id="XP_069209068.1">
    <property type="nucleotide sequence ID" value="XM_069354426.1"/>
</dbReference>
<dbReference type="EMBL" id="JBBXJM010000004">
    <property type="protein sequence ID" value="KAL1409124.1"/>
    <property type="molecule type" value="Genomic_DNA"/>
</dbReference>
<protein>
    <submittedName>
        <fullName evidence="1">Uncharacterized protein</fullName>
    </submittedName>
</protein>
<reference evidence="1 2" key="1">
    <citation type="submission" date="2023-08" db="EMBL/GenBank/DDBJ databases">
        <title>Annotated Genome Sequence of Vanrija albida AlHP1.</title>
        <authorList>
            <person name="Herzog R."/>
        </authorList>
    </citation>
    <scope>NUCLEOTIDE SEQUENCE [LARGE SCALE GENOMIC DNA]</scope>
    <source>
        <strain evidence="1 2">AlHP1</strain>
    </source>
</reference>
<dbReference type="GeneID" id="95986994"/>
<organism evidence="1 2">
    <name type="scientific">Vanrija albida</name>
    <dbReference type="NCBI Taxonomy" id="181172"/>
    <lineage>
        <taxon>Eukaryota</taxon>
        <taxon>Fungi</taxon>
        <taxon>Dikarya</taxon>
        <taxon>Basidiomycota</taxon>
        <taxon>Agaricomycotina</taxon>
        <taxon>Tremellomycetes</taxon>
        <taxon>Trichosporonales</taxon>
        <taxon>Trichosporonaceae</taxon>
        <taxon>Vanrija</taxon>
    </lineage>
</organism>
<name>A0ABR3Q312_9TREE</name>
<gene>
    <name evidence="1" type="ORF">Q8F55_005951</name>
</gene>
<keyword evidence="2" id="KW-1185">Reference proteome</keyword>
<comment type="caution">
    <text evidence="1">The sequence shown here is derived from an EMBL/GenBank/DDBJ whole genome shotgun (WGS) entry which is preliminary data.</text>
</comment>
<evidence type="ECO:0000313" key="2">
    <source>
        <dbReference type="Proteomes" id="UP001565368"/>
    </source>
</evidence>
<accession>A0ABR3Q312</accession>
<evidence type="ECO:0000313" key="1">
    <source>
        <dbReference type="EMBL" id="KAL1409124.1"/>
    </source>
</evidence>
<dbReference type="Proteomes" id="UP001565368">
    <property type="component" value="Unassembled WGS sequence"/>
</dbReference>
<sequence>MSLHVHGQPAPFRHNWTVGPGPLYTKQFRYLAYRRFDGGSWFAGAVDELGSFEGPAGWVWAFTTARGLPLERGDEEVLAVGGDEWRRLRGEEEGVYWPAYHRHLALLTAGTHAYEYTGAYELKAAAHACAHEAVADAAAGRGGGPWWLNISDDEE</sequence>